<dbReference type="AlphaFoldDB" id="A0A2S7IT24"/>
<accession>A0A2S7IT24</accession>
<comment type="similarity">
    <text evidence="2 5">Belongs to the DegT/DnrJ/EryC1 family.</text>
</comment>
<dbReference type="Proteomes" id="UP000239590">
    <property type="component" value="Unassembled WGS sequence"/>
</dbReference>
<evidence type="ECO:0000256" key="2">
    <source>
        <dbReference type="ARBA" id="ARBA00037999"/>
    </source>
</evidence>
<keyword evidence="1 4" id="KW-0663">Pyridoxal phosphate</keyword>
<evidence type="ECO:0000256" key="4">
    <source>
        <dbReference type="PIRSR" id="PIRSR000390-2"/>
    </source>
</evidence>
<protein>
    <submittedName>
        <fullName evidence="6">Aminotransferase</fullName>
    </submittedName>
</protein>
<comment type="caution">
    <text evidence="6">The sequence shown here is derived from an EMBL/GenBank/DDBJ whole genome shotgun (WGS) entry which is preliminary data.</text>
</comment>
<dbReference type="CDD" id="cd00616">
    <property type="entry name" value="AHBA_syn"/>
    <property type="match status" value="1"/>
</dbReference>
<dbReference type="GO" id="GO:0008483">
    <property type="term" value="F:transaminase activity"/>
    <property type="evidence" value="ECO:0007669"/>
    <property type="project" value="UniProtKB-KW"/>
</dbReference>
<dbReference type="GO" id="GO:0030170">
    <property type="term" value="F:pyridoxal phosphate binding"/>
    <property type="evidence" value="ECO:0007669"/>
    <property type="project" value="TreeGrafter"/>
</dbReference>
<keyword evidence="6" id="KW-0808">Transferase</keyword>
<reference evidence="7" key="1">
    <citation type="submission" date="2018-02" db="EMBL/GenBank/DDBJ databases">
        <title>Genome sequencing of Solimonas sp. HR-BB.</title>
        <authorList>
            <person name="Lee Y."/>
            <person name="Jeon C.O."/>
        </authorList>
    </citation>
    <scope>NUCLEOTIDE SEQUENCE [LARGE SCALE GENOMIC DNA]</scope>
    <source>
        <strain evidence="7">HR-U</strain>
    </source>
</reference>
<dbReference type="Gene3D" id="3.90.1150.10">
    <property type="entry name" value="Aspartate Aminotransferase, domain 1"/>
    <property type="match status" value="1"/>
</dbReference>
<dbReference type="PIRSF" id="PIRSF000390">
    <property type="entry name" value="PLP_StrS"/>
    <property type="match status" value="1"/>
</dbReference>
<gene>
    <name evidence="6" type="ORF">C5O19_14335</name>
</gene>
<dbReference type="RefSeq" id="WP_104713340.1">
    <property type="nucleotide sequence ID" value="NZ_PTRA01000001.1"/>
</dbReference>
<feature type="active site" description="Proton acceptor" evidence="3">
    <location>
        <position position="185"/>
    </location>
</feature>
<dbReference type="PANTHER" id="PTHR30244">
    <property type="entry name" value="TRANSAMINASE"/>
    <property type="match status" value="1"/>
</dbReference>
<dbReference type="InterPro" id="IPR015422">
    <property type="entry name" value="PyrdxlP-dep_Trfase_small"/>
</dbReference>
<keyword evidence="6" id="KW-0032">Aminotransferase</keyword>
<evidence type="ECO:0000313" key="7">
    <source>
        <dbReference type="Proteomes" id="UP000239590"/>
    </source>
</evidence>
<feature type="modified residue" description="N6-(pyridoxal phosphate)lysine" evidence="4">
    <location>
        <position position="185"/>
    </location>
</feature>
<dbReference type="EMBL" id="PTRA01000001">
    <property type="protein sequence ID" value="PQA60740.1"/>
    <property type="molecule type" value="Genomic_DNA"/>
</dbReference>
<organism evidence="6 7">
    <name type="scientific">Siphonobacter curvatus</name>
    <dbReference type="NCBI Taxonomy" id="2094562"/>
    <lineage>
        <taxon>Bacteria</taxon>
        <taxon>Pseudomonadati</taxon>
        <taxon>Bacteroidota</taxon>
        <taxon>Cytophagia</taxon>
        <taxon>Cytophagales</taxon>
        <taxon>Cytophagaceae</taxon>
        <taxon>Siphonobacter</taxon>
    </lineage>
</organism>
<name>A0A2S7IT24_9BACT</name>
<dbReference type="OrthoDB" id="9804264at2"/>
<dbReference type="GO" id="GO:0000271">
    <property type="term" value="P:polysaccharide biosynthetic process"/>
    <property type="evidence" value="ECO:0007669"/>
    <property type="project" value="TreeGrafter"/>
</dbReference>
<dbReference type="PANTHER" id="PTHR30244:SF36">
    <property type="entry name" value="3-OXO-GLUCOSE-6-PHOSPHATE:GLUTAMATE AMINOTRANSFERASE"/>
    <property type="match status" value="1"/>
</dbReference>
<keyword evidence="7" id="KW-1185">Reference proteome</keyword>
<dbReference type="Gene3D" id="3.40.640.10">
    <property type="entry name" value="Type I PLP-dependent aspartate aminotransferase-like (Major domain)"/>
    <property type="match status" value="1"/>
</dbReference>
<dbReference type="InterPro" id="IPR015424">
    <property type="entry name" value="PyrdxlP-dep_Trfase"/>
</dbReference>
<evidence type="ECO:0000256" key="1">
    <source>
        <dbReference type="ARBA" id="ARBA00022898"/>
    </source>
</evidence>
<dbReference type="Pfam" id="PF01041">
    <property type="entry name" value="DegT_DnrJ_EryC1"/>
    <property type="match status" value="1"/>
</dbReference>
<evidence type="ECO:0000256" key="3">
    <source>
        <dbReference type="PIRSR" id="PIRSR000390-1"/>
    </source>
</evidence>
<dbReference type="SUPFAM" id="SSF53383">
    <property type="entry name" value="PLP-dependent transferases"/>
    <property type="match status" value="1"/>
</dbReference>
<dbReference type="InterPro" id="IPR015421">
    <property type="entry name" value="PyrdxlP-dep_Trfase_major"/>
</dbReference>
<sequence length="367" mass="40939">MIAHLDLGRENRPYETELLAAAQRVLTSGWYILGKELAAFETEWAAYCGTSHCLGVGNGLDALTLIFKALELPAGSEVIVPAHTYVASVLSITNAGLTPRFVEPDTASYNIDPQEIESQITEKTRAILVVHLYGKCCDMKPIWELARRYNLKIVEDAAQAHGALYQGQKAGNLGDAAAFSFYPTKNLGALGDAGAVTTNDAELARRVGLLRNYGSEIKYYNELQGTNSRLDEIQAALLRVKLPHLEADNRRRRHIAHRFLTEIHSSLLQLPPAQTYDQDVWHLFVVRARQREEFMAYLAEQGIQTAIHYPVAPHQQAAYAEYHHLSLPLTEQLHREVVSLPLYPTLTDQEVDQIIQAVNAYSLVVAE</sequence>
<evidence type="ECO:0000256" key="5">
    <source>
        <dbReference type="RuleBase" id="RU004508"/>
    </source>
</evidence>
<proteinExistence type="inferred from homology"/>
<evidence type="ECO:0000313" key="6">
    <source>
        <dbReference type="EMBL" id="PQA60740.1"/>
    </source>
</evidence>
<dbReference type="InterPro" id="IPR000653">
    <property type="entry name" value="DegT/StrS_aminotransferase"/>
</dbReference>